<reference evidence="2 3" key="1">
    <citation type="submission" date="2019-06" db="EMBL/GenBank/DDBJ databases">
        <title>A chromosomal-level reference genome of Carpinus fangiana (Coryloideae, Betulaceae).</title>
        <authorList>
            <person name="Yang X."/>
            <person name="Wang Z."/>
            <person name="Zhang L."/>
            <person name="Hao G."/>
            <person name="Liu J."/>
            <person name="Yang Y."/>
        </authorList>
    </citation>
    <scope>NUCLEOTIDE SEQUENCE [LARGE SCALE GENOMIC DNA]</scope>
    <source>
        <strain evidence="2">Cfa_2016G</strain>
        <tissue evidence="2">Leaf</tissue>
    </source>
</reference>
<gene>
    <name evidence="2" type="ORF">FH972_008727</name>
</gene>
<accession>A0A5N6QZK5</accession>
<keyword evidence="3" id="KW-1185">Reference proteome</keyword>
<evidence type="ECO:0000313" key="3">
    <source>
        <dbReference type="Proteomes" id="UP000327013"/>
    </source>
</evidence>
<dbReference type="Proteomes" id="UP000327013">
    <property type="component" value="Chromosome 3"/>
</dbReference>
<dbReference type="AlphaFoldDB" id="A0A5N6QZK5"/>
<organism evidence="2 3">
    <name type="scientific">Carpinus fangiana</name>
    <dbReference type="NCBI Taxonomy" id="176857"/>
    <lineage>
        <taxon>Eukaryota</taxon>
        <taxon>Viridiplantae</taxon>
        <taxon>Streptophyta</taxon>
        <taxon>Embryophyta</taxon>
        <taxon>Tracheophyta</taxon>
        <taxon>Spermatophyta</taxon>
        <taxon>Magnoliopsida</taxon>
        <taxon>eudicotyledons</taxon>
        <taxon>Gunneridae</taxon>
        <taxon>Pentapetalae</taxon>
        <taxon>rosids</taxon>
        <taxon>fabids</taxon>
        <taxon>Fagales</taxon>
        <taxon>Betulaceae</taxon>
        <taxon>Carpinus</taxon>
    </lineage>
</organism>
<dbReference type="EMBL" id="CM017323">
    <property type="protein sequence ID" value="KAE8022967.1"/>
    <property type="molecule type" value="Genomic_DNA"/>
</dbReference>
<feature type="coiled-coil region" evidence="1">
    <location>
        <begin position="4"/>
        <end position="31"/>
    </location>
</feature>
<evidence type="ECO:0000313" key="2">
    <source>
        <dbReference type="EMBL" id="KAE8022967.1"/>
    </source>
</evidence>
<protein>
    <submittedName>
        <fullName evidence="2">Uncharacterized protein</fullName>
    </submittedName>
</protein>
<name>A0A5N6QZK5_9ROSI</name>
<sequence>MERRKEIEISNVEKEDEVREVDEEVGEVEDKEINLGGKNLNEVGDEIIEIGSVDNGEGTHSSEIREICEVNNEGVMMEMLF</sequence>
<keyword evidence="1" id="KW-0175">Coiled coil</keyword>
<evidence type="ECO:0000256" key="1">
    <source>
        <dbReference type="SAM" id="Coils"/>
    </source>
</evidence>
<proteinExistence type="predicted"/>